<gene>
    <name evidence="1" type="ORF">MNBD_PLANCTO03-512</name>
</gene>
<dbReference type="AlphaFoldDB" id="A0A3B1E3X3"/>
<accession>A0A3B1E3X3</accession>
<dbReference type="InterPro" id="IPR011009">
    <property type="entry name" value="Kinase-like_dom_sf"/>
</dbReference>
<evidence type="ECO:0008006" key="2">
    <source>
        <dbReference type="Google" id="ProtNLM"/>
    </source>
</evidence>
<proteinExistence type="predicted"/>
<organism evidence="1">
    <name type="scientific">hydrothermal vent metagenome</name>
    <dbReference type="NCBI Taxonomy" id="652676"/>
    <lineage>
        <taxon>unclassified sequences</taxon>
        <taxon>metagenomes</taxon>
        <taxon>ecological metagenomes</taxon>
    </lineage>
</organism>
<dbReference type="EMBL" id="UOGK01000399">
    <property type="protein sequence ID" value="VAX40485.1"/>
    <property type="molecule type" value="Genomic_DNA"/>
</dbReference>
<name>A0A3B1E3X3_9ZZZZ</name>
<reference evidence="1" key="1">
    <citation type="submission" date="2018-06" db="EMBL/GenBank/DDBJ databases">
        <authorList>
            <person name="Zhirakovskaya E."/>
        </authorList>
    </citation>
    <scope>NUCLEOTIDE SEQUENCE</scope>
</reference>
<dbReference type="SUPFAM" id="SSF56112">
    <property type="entry name" value="Protein kinase-like (PK-like)"/>
    <property type="match status" value="1"/>
</dbReference>
<evidence type="ECO:0000313" key="1">
    <source>
        <dbReference type="EMBL" id="VAX40485.1"/>
    </source>
</evidence>
<sequence>MYDALVLLPPNQQVRVLISAFQADWGGACAAFEDGQVLKDHSRGTVWQAEMLGRECVLKCLRLDTPRRKLQSRLRISPAWRHWYQARWLLARGFSTAEPLAIVRGRRNGEPIECLVLKYLPGQSVLEHLAGGELPARSEHRVAEAIAHLACRLTRKGRYNRDAKPSNLIVTAVQETGAALAVIDCADLRRCPPNNEAAIVRMLASAMIEPMGCGCLPRRGVRMRAVLAAAAAVEPTAPRRLARRLWRLVERAVAEHGNPRPRDMPLVPEP</sequence>
<protein>
    <recommendedName>
        <fullName evidence="2">Protein kinase domain-containing protein</fullName>
    </recommendedName>
</protein>